<evidence type="ECO:0000313" key="2">
    <source>
        <dbReference type="EMBL" id="MFC5971280.1"/>
    </source>
</evidence>
<dbReference type="RefSeq" id="WP_247414186.1">
    <property type="nucleotide sequence ID" value="NZ_JALLGW010000001.1"/>
</dbReference>
<dbReference type="EMBL" id="JBHSQH010000001">
    <property type="protein sequence ID" value="MFC5971280.1"/>
    <property type="molecule type" value="Genomic_DNA"/>
</dbReference>
<accession>A0ABD5RLT3</accession>
<comment type="caution">
    <text evidence="2">The sequence shown here is derived from an EMBL/GenBank/DDBJ whole genome shotgun (WGS) entry which is preliminary data.</text>
</comment>
<organism evidence="2 3">
    <name type="scientific">Halomarina salina</name>
    <dbReference type="NCBI Taxonomy" id="1872699"/>
    <lineage>
        <taxon>Archaea</taxon>
        <taxon>Methanobacteriati</taxon>
        <taxon>Methanobacteriota</taxon>
        <taxon>Stenosarchaea group</taxon>
        <taxon>Halobacteria</taxon>
        <taxon>Halobacteriales</taxon>
        <taxon>Natronomonadaceae</taxon>
        <taxon>Halomarina</taxon>
    </lineage>
</organism>
<evidence type="ECO:0008006" key="4">
    <source>
        <dbReference type="Google" id="ProtNLM"/>
    </source>
</evidence>
<gene>
    <name evidence="2" type="ORF">ACFPYI_08065</name>
</gene>
<proteinExistence type="predicted"/>
<dbReference type="PROSITE" id="PS51257">
    <property type="entry name" value="PROKAR_LIPOPROTEIN"/>
    <property type="match status" value="1"/>
</dbReference>
<dbReference type="Proteomes" id="UP001596099">
    <property type="component" value="Unassembled WGS sequence"/>
</dbReference>
<protein>
    <recommendedName>
        <fullName evidence="4">Outer membrane lipoprotein-sorting protein</fullName>
    </recommendedName>
</protein>
<dbReference type="AlphaFoldDB" id="A0ABD5RLT3"/>
<sequence length="496" mass="53895">MRTPALAIVLALCCVLAGCNTFAPGADPQQPVPSVTPAEVPGDTTDAPPRRGGDRLAPGLTTTGFGVRSDLYRAHRALLENRTVRVGRQSVQTYRGRVVSNVSEETRIGADRERLIVEADNDRSPASALTAYGQFSNGSATLDRRVVGDVVRYSDSGGTMSAGPRLQSRLEDLRDLLYRVEFTGVEHVGAREGRALYRVTGSDPQAREYPDGSGDAGVRPEVTLLVDERGFVHSTRTVEEVRRPARLVNTSEEETGASVTVTVAERTTFASGGGSFTVPDWVEEGFERIAGREYVVPGVTADGLVDTDRLARAHERVVANESVRIERRYVEREGGTVVSERRVTAAANRTTGERYVAERYGQRNLTTTSWANDSGGYRRVVDGSGTSYDELTEVRVGGFLSVRLPSNARFGETDVEALDDGRYRLTVTEIPVADDDTLYHDRVSFVVDDRGFVSAYDATLVGAGHERRQTTSVTVTTGPTSVERPDWLDAAKNATT</sequence>
<evidence type="ECO:0000256" key="1">
    <source>
        <dbReference type="SAM" id="MobiDB-lite"/>
    </source>
</evidence>
<evidence type="ECO:0000313" key="3">
    <source>
        <dbReference type="Proteomes" id="UP001596099"/>
    </source>
</evidence>
<reference evidence="2 3" key="1">
    <citation type="journal article" date="2019" name="Int. J. Syst. Evol. Microbiol.">
        <title>The Global Catalogue of Microorganisms (GCM) 10K type strain sequencing project: providing services to taxonomists for standard genome sequencing and annotation.</title>
        <authorList>
            <consortium name="The Broad Institute Genomics Platform"/>
            <consortium name="The Broad Institute Genome Sequencing Center for Infectious Disease"/>
            <person name="Wu L."/>
            <person name="Ma J."/>
        </authorList>
    </citation>
    <scope>NUCLEOTIDE SEQUENCE [LARGE SCALE GENOMIC DNA]</scope>
    <source>
        <strain evidence="2 3">CGMCC 1.12543</strain>
    </source>
</reference>
<name>A0ABD5RLT3_9EURY</name>
<keyword evidence="3" id="KW-1185">Reference proteome</keyword>
<feature type="region of interest" description="Disordered" evidence="1">
    <location>
        <begin position="25"/>
        <end position="61"/>
    </location>
</feature>